<organism evidence="2">
    <name type="scientific">Eucalyptus grandis</name>
    <name type="common">Flooded gum</name>
    <dbReference type="NCBI Taxonomy" id="71139"/>
    <lineage>
        <taxon>Eukaryota</taxon>
        <taxon>Viridiplantae</taxon>
        <taxon>Streptophyta</taxon>
        <taxon>Embryophyta</taxon>
        <taxon>Tracheophyta</taxon>
        <taxon>Spermatophyta</taxon>
        <taxon>Magnoliopsida</taxon>
        <taxon>eudicotyledons</taxon>
        <taxon>Gunneridae</taxon>
        <taxon>Pentapetalae</taxon>
        <taxon>rosids</taxon>
        <taxon>malvids</taxon>
        <taxon>Myrtales</taxon>
        <taxon>Myrtaceae</taxon>
        <taxon>Myrtoideae</taxon>
        <taxon>Eucalypteae</taxon>
        <taxon>Eucalyptus</taxon>
    </lineage>
</organism>
<feature type="region of interest" description="Disordered" evidence="1">
    <location>
        <begin position="115"/>
        <end position="135"/>
    </location>
</feature>
<dbReference type="AlphaFoldDB" id="A0A059C584"/>
<reference evidence="2" key="1">
    <citation type="submission" date="2013-07" db="EMBL/GenBank/DDBJ databases">
        <title>The genome of Eucalyptus grandis.</title>
        <authorList>
            <person name="Schmutz J."/>
            <person name="Hayes R."/>
            <person name="Myburg A."/>
            <person name="Tuskan G."/>
            <person name="Grattapaglia D."/>
            <person name="Rokhsar D.S."/>
        </authorList>
    </citation>
    <scope>NUCLEOTIDE SEQUENCE</scope>
    <source>
        <tissue evidence="2">Leaf extractions</tissue>
    </source>
</reference>
<dbReference type="InParanoid" id="A0A059C584"/>
<dbReference type="GO" id="GO:0004364">
    <property type="term" value="F:glutathione transferase activity"/>
    <property type="evidence" value="ECO:0007669"/>
    <property type="project" value="InterPro"/>
</dbReference>
<gene>
    <name evidence="2" type="ORF">EUGRSUZ_E01814</name>
</gene>
<dbReference type="PANTHER" id="PTHR32419">
    <property type="entry name" value="GLUTATHIONYL-HYDROQUINONE REDUCTASE"/>
    <property type="match status" value="1"/>
</dbReference>
<evidence type="ECO:0000256" key="1">
    <source>
        <dbReference type="SAM" id="MobiDB-lite"/>
    </source>
</evidence>
<proteinExistence type="predicted"/>
<protein>
    <submittedName>
        <fullName evidence="2">Uncharacterized protein</fullName>
    </submittedName>
</protein>
<evidence type="ECO:0000313" key="2">
    <source>
        <dbReference type="EMBL" id="KCW73346.1"/>
    </source>
</evidence>
<dbReference type="EMBL" id="KK198757">
    <property type="protein sequence ID" value="KCW73346.1"/>
    <property type="molecule type" value="Genomic_DNA"/>
</dbReference>
<dbReference type="eggNOG" id="KOG2903">
    <property type="taxonomic scope" value="Eukaryota"/>
</dbReference>
<dbReference type="Gramene" id="KCW73346">
    <property type="protein sequence ID" value="KCW73346"/>
    <property type="gene ID" value="EUGRSUZ_E01814"/>
</dbReference>
<dbReference type="PANTHER" id="PTHR32419:SF29">
    <property type="entry name" value="GST C-TERMINAL DOMAIN-CONTAINING PROTEIN"/>
    <property type="match status" value="1"/>
</dbReference>
<sequence length="135" mass="14850">MSLCRPFPLPRPYLSLQLLAVGSGDASHSRHLLMRTPSGFCNFISRDPNSPFPAECGRYHLYLSFACSWACWCLAYLKIKGLDKITGHMVVKSKWGRTKDGDTIIGWVFPASSAGEPEAEPDPINGAGGVRDFMT</sequence>
<dbReference type="InterPro" id="IPR016639">
    <property type="entry name" value="GST_Omega/GSH"/>
</dbReference>
<accession>A0A059C584</accession>
<dbReference type="STRING" id="71139.A0A059C584"/>
<dbReference type="Gene3D" id="3.40.30.10">
    <property type="entry name" value="Glutaredoxin"/>
    <property type="match status" value="1"/>
</dbReference>
<name>A0A059C584_EUCGR</name>